<dbReference type="SMART" id="SM01196">
    <property type="entry name" value="FERM_C"/>
    <property type="match status" value="1"/>
</dbReference>
<feature type="region of interest" description="Disordered" evidence="1">
    <location>
        <begin position="999"/>
        <end position="1111"/>
    </location>
</feature>
<accession>A0A074ZAF2</accession>
<dbReference type="InterPro" id="IPR003877">
    <property type="entry name" value="SPRY_dom"/>
</dbReference>
<dbReference type="InterPro" id="IPR035963">
    <property type="entry name" value="FERM_2"/>
</dbReference>
<feature type="region of interest" description="Disordered" evidence="1">
    <location>
        <begin position="69"/>
        <end position="121"/>
    </location>
</feature>
<feature type="domain" description="B30.2/SPRY" evidence="3">
    <location>
        <begin position="525"/>
        <end position="727"/>
    </location>
</feature>
<organism evidence="4 5">
    <name type="scientific">Opisthorchis viverrini</name>
    <name type="common">Southeast Asian liver fluke</name>
    <dbReference type="NCBI Taxonomy" id="6198"/>
    <lineage>
        <taxon>Eukaryota</taxon>
        <taxon>Metazoa</taxon>
        <taxon>Spiralia</taxon>
        <taxon>Lophotrochozoa</taxon>
        <taxon>Platyhelminthes</taxon>
        <taxon>Trematoda</taxon>
        <taxon>Digenea</taxon>
        <taxon>Opisthorchiida</taxon>
        <taxon>Opisthorchiata</taxon>
        <taxon>Opisthorchiidae</taxon>
        <taxon>Opisthorchis</taxon>
    </lineage>
</organism>
<dbReference type="Pfam" id="PF00622">
    <property type="entry name" value="SPRY"/>
    <property type="match status" value="2"/>
</dbReference>
<feature type="domain" description="B30.2/SPRY" evidence="3">
    <location>
        <begin position="750"/>
        <end position="942"/>
    </location>
</feature>
<dbReference type="SMART" id="SM00295">
    <property type="entry name" value="B41"/>
    <property type="match status" value="1"/>
</dbReference>
<dbReference type="GO" id="GO:0005886">
    <property type="term" value="C:plasma membrane"/>
    <property type="evidence" value="ECO:0007669"/>
    <property type="project" value="TreeGrafter"/>
</dbReference>
<dbReference type="InterPro" id="IPR013320">
    <property type="entry name" value="ConA-like_dom_sf"/>
</dbReference>
<dbReference type="CDD" id="cd01765">
    <property type="entry name" value="FERM_F0_F1"/>
    <property type="match status" value="1"/>
</dbReference>
<dbReference type="CDD" id="cd14473">
    <property type="entry name" value="FERM_B-lobe"/>
    <property type="match status" value="1"/>
</dbReference>
<dbReference type="InterPro" id="IPR000299">
    <property type="entry name" value="FERM_domain"/>
</dbReference>
<dbReference type="EMBL" id="KL596892">
    <property type="protein sequence ID" value="KER22562.1"/>
    <property type="molecule type" value="Genomic_DNA"/>
</dbReference>
<dbReference type="GO" id="GO:0005856">
    <property type="term" value="C:cytoskeleton"/>
    <property type="evidence" value="ECO:0007669"/>
    <property type="project" value="TreeGrafter"/>
</dbReference>
<evidence type="ECO:0000256" key="1">
    <source>
        <dbReference type="SAM" id="MobiDB-lite"/>
    </source>
</evidence>
<proteinExistence type="predicted"/>
<dbReference type="PROSITE" id="PS00660">
    <property type="entry name" value="FERM_1"/>
    <property type="match status" value="1"/>
</dbReference>
<dbReference type="SUPFAM" id="SSF47031">
    <property type="entry name" value="Second domain of FERM"/>
    <property type="match status" value="1"/>
</dbReference>
<dbReference type="CDD" id="cd12873">
    <property type="entry name" value="SPRY_DDX1"/>
    <property type="match status" value="2"/>
</dbReference>
<dbReference type="Proteomes" id="UP000054324">
    <property type="component" value="Unassembled WGS sequence"/>
</dbReference>
<dbReference type="PROSITE" id="PS00661">
    <property type="entry name" value="FERM_2"/>
    <property type="match status" value="1"/>
</dbReference>
<dbReference type="GeneID" id="20328988"/>
<feature type="compositionally biased region" description="Polar residues" evidence="1">
    <location>
        <begin position="69"/>
        <end position="80"/>
    </location>
</feature>
<dbReference type="InterPro" id="IPR043136">
    <property type="entry name" value="B30.2/SPRY_sf"/>
</dbReference>
<evidence type="ECO:0000313" key="4">
    <source>
        <dbReference type="EMBL" id="KER22562.1"/>
    </source>
</evidence>
<feature type="compositionally biased region" description="Low complexity" evidence="1">
    <location>
        <begin position="1056"/>
        <end position="1066"/>
    </location>
</feature>
<dbReference type="OrthoDB" id="6589456at2759"/>
<dbReference type="InterPro" id="IPR018980">
    <property type="entry name" value="FERM_PH-like_C"/>
</dbReference>
<dbReference type="PRINTS" id="PR00661">
    <property type="entry name" value="ERMFAMILY"/>
</dbReference>
<dbReference type="PANTHER" id="PTHR23280:SF21">
    <property type="entry name" value="PROTEIN 4.1 HOMOLOG"/>
    <property type="match status" value="1"/>
</dbReference>
<dbReference type="InterPro" id="IPR019748">
    <property type="entry name" value="FERM_central"/>
</dbReference>
<dbReference type="KEGG" id="ovi:T265_14822"/>
<keyword evidence="5" id="KW-1185">Reference proteome</keyword>
<dbReference type="Pfam" id="PF00373">
    <property type="entry name" value="FERM_M"/>
    <property type="match status" value="1"/>
</dbReference>
<gene>
    <name evidence="4" type="ORF">T265_14822</name>
</gene>
<dbReference type="Pfam" id="PF09380">
    <property type="entry name" value="FERM_C"/>
    <property type="match status" value="1"/>
</dbReference>
<dbReference type="RefSeq" id="XP_009173703.1">
    <property type="nucleotide sequence ID" value="XM_009175439.1"/>
</dbReference>
<dbReference type="InterPro" id="IPR011993">
    <property type="entry name" value="PH-like_dom_sf"/>
</dbReference>
<dbReference type="PRINTS" id="PR00935">
    <property type="entry name" value="BAND41"/>
</dbReference>
<feature type="non-terminal residue" evidence="4">
    <location>
        <position position="1280"/>
    </location>
</feature>
<feature type="compositionally biased region" description="Polar residues" evidence="1">
    <location>
        <begin position="100"/>
        <end position="120"/>
    </location>
</feature>
<dbReference type="Gene3D" id="2.30.29.30">
    <property type="entry name" value="Pleckstrin-homology domain (PH domain)/Phosphotyrosine-binding domain (PTB)"/>
    <property type="match status" value="1"/>
</dbReference>
<dbReference type="InterPro" id="IPR019749">
    <property type="entry name" value="Band_41_domain"/>
</dbReference>
<feature type="compositionally biased region" description="Polar residues" evidence="1">
    <location>
        <begin position="1091"/>
        <end position="1101"/>
    </location>
</feature>
<dbReference type="GO" id="GO:0008092">
    <property type="term" value="F:cytoskeletal protein binding"/>
    <property type="evidence" value="ECO:0007669"/>
    <property type="project" value="InterPro"/>
</dbReference>
<dbReference type="Gene3D" id="3.10.20.90">
    <property type="entry name" value="Phosphatidylinositol 3-kinase Catalytic Subunit, Chain A, domain 1"/>
    <property type="match status" value="1"/>
</dbReference>
<dbReference type="Gene3D" id="2.60.120.920">
    <property type="match status" value="2"/>
</dbReference>
<dbReference type="SUPFAM" id="SSF54236">
    <property type="entry name" value="Ubiquitin-like"/>
    <property type="match status" value="1"/>
</dbReference>
<dbReference type="AlphaFoldDB" id="A0A074ZAF2"/>
<dbReference type="InterPro" id="IPR001870">
    <property type="entry name" value="B30.2/SPRY"/>
</dbReference>
<dbReference type="SUPFAM" id="SSF50729">
    <property type="entry name" value="PH domain-like"/>
    <property type="match status" value="1"/>
</dbReference>
<feature type="domain" description="FERM" evidence="2">
    <location>
        <begin position="126"/>
        <end position="410"/>
    </location>
</feature>
<feature type="compositionally biased region" description="Polar residues" evidence="1">
    <location>
        <begin position="1067"/>
        <end position="1077"/>
    </location>
</feature>
<dbReference type="InterPro" id="IPR029071">
    <property type="entry name" value="Ubiquitin-like_domsf"/>
</dbReference>
<dbReference type="Gene3D" id="1.20.80.10">
    <property type="match status" value="1"/>
</dbReference>
<dbReference type="SUPFAM" id="SSF49899">
    <property type="entry name" value="Concanavalin A-like lectins/glucanases"/>
    <property type="match status" value="2"/>
</dbReference>
<evidence type="ECO:0000259" key="2">
    <source>
        <dbReference type="PROSITE" id="PS50057"/>
    </source>
</evidence>
<evidence type="ECO:0000313" key="5">
    <source>
        <dbReference type="Proteomes" id="UP000054324"/>
    </source>
</evidence>
<dbReference type="CTD" id="20328988"/>
<dbReference type="PROSITE" id="PS50188">
    <property type="entry name" value="B302_SPRY"/>
    <property type="match status" value="2"/>
</dbReference>
<dbReference type="SMART" id="SM00449">
    <property type="entry name" value="SPRY"/>
    <property type="match status" value="2"/>
</dbReference>
<dbReference type="GO" id="GO:0031032">
    <property type="term" value="P:actomyosin structure organization"/>
    <property type="evidence" value="ECO:0007669"/>
    <property type="project" value="TreeGrafter"/>
</dbReference>
<dbReference type="InterPro" id="IPR018979">
    <property type="entry name" value="FERM_N"/>
</dbReference>
<feature type="compositionally biased region" description="Basic and acidic residues" evidence="1">
    <location>
        <begin position="1002"/>
        <end position="1011"/>
    </location>
</feature>
<evidence type="ECO:0008006" key="6">
    <source>
        <dbReference type="Google" id="ProtNLM"/>
    </source>
</evidence>
<evidence type="ECO:0000259" key="3">
    <source>
        <dbReference type="PROSITE" id="PS50188"/>
    </source>
</evidence>
<dbReference type="InterPro" id="IPR019747">
    <property type="entry name" value="FERM_CS"/>
</dbReference>
<feature type="compositionally biased region" description="Pro residues" evidence="1">
    <location>
        <begin position="1021"/>
        <end position="1031"/>
    </location>
</feature>
<name>A0A074ZAF2_OPIVI</name>
<reference evidence="4 5" key="1">
    <citation type="submission" date="2013-11" db="EMBL/GenBank/DDBJ databases">
        <title>Opisthorchis viverrini - life in the bile duct.</title>
        <authorList>
            <person name="Young N.D."/>
            <person name="Nagarajan N."/>
            <person name="Lin S.J."/>
            <person name="Korhonen P.K."/>
            <person name="Jex A.R."/>
            <person name="Hall R.S."/>
            <person name="Safavi-Hemami H."/>
            <person name="Kaewkong W."/>
            <person name="Bertrand D."/>
            <person name="Gao S."/>
            <person name="Seet Q."/>
            <person name="Wongkham S."/>
            <person name="Teh B.T."/>
            <person name="Wongkham C."/>
            <person name="Intapan P.M."/>
            <person name="Maleewong W."/>
            <person name="Yang X."/>
            <person name="Hu M."/>
            <person name="Wang Z."/>
            <person name="Hofmann A."/>
            <person name="Sternberg P.W."/>
            <person name="Tan P."/>
            <person name="Wang J."/>
            <person name="Gasser R.B."/>
        </authorList>
    </citation>
    <scope>NUCLEOTIDE SEQUENCE [LARGE SCALE GENOMIC DNA]</scope>
</reference>
<dbReference type="PROSITE" id="PS50057">
    <property type="entry name" value="FERM_3"/>
    <property type="match status" value="1"/>
</dbReference>
<dbReference type="Pfam" id="PF09379">
    <property type="entry name" value="FERM_N"/>
    <property type="match status" value="1"/>
</dbReference>
<dbReference type="InterPro" id="IPR014352">
    <property type="entry name" value="FERM/acyl-CoA-bd_prot_sf"/>
</dbReference>
<protein>
    <recommendedName>
        <fullName evidence="6">FERM central domain protein</fullName>
    </recommendedName>
</protein>
<dbReference type="PANTHER" id="PTHR23280">
    <property type="entry name" value="4.1 G PROTEIN"/>
    <property type="match status" value="1"/>
</dbReference>
<dbReference type="InterPro" id="IPR000798">
    <property type="entry name" value="Ez/rad/moesin-like"/>
</dbReference>
<sequence>MQYAMEPAPTSGYLSNGDNTPEFINLTQLEGRQWNQLDDGTVEVVDRAPKKEYYLSLRRPINPNMTLMGTGQRKGSFSGSSGLGPTNGGASASFAAPTGRSPSPGATLTRNSNPPVTNFKPSGKTMDCTVVMLDGTPREFRIDRAAYGQQLFEAVCAHLALSEVEYFGLTYYDSSNTWFWLNMRKKIAKQLPKNEWRCEFQVRFYPYDIDGIKEDLTRYYLCLQVRQDLVSGQLPCSFMVYCLLGAYIIQSEAGDHDPAQHVGIKYIQDHPFAPHVLQTPEMLERMVQLHKLHRGKTPQEADRLFLQNARCLALYGVDLHKVKNSQGKDVHLGVYHGGFLLYRNRIRLMHISWPHIIKFSYRDRTFMITLRRPDTDPSDTTLSFKCQGETFAKRLFDVCADHHAFFRLRGSARPKKPSFLPTFATRKYHFPSSLVFSPPSQPSMNGAQRPQSQFRPVHMHPQNPNWFTLARPGEPGHPNGVVASQYQYQPAMFDGDVGTMNPVYLDGQYVTNGHTGQQGVQRHLPHGAATPGVGAVEYHHSGAAVVISRPVFVAEHWRISPADRTPGLGIDPHGLDVAAQRGAGWQGCRANKGVKAPGAYYFEAVCLEDGLVRVGWSTNEASLELGTDNCGFGFGADAVGASGANGAGRAMHRNTGHDYGVSVKQGDVIGCWLDLNKGSVAWSCNGEVFQRGFTIPDQLRGEAFLPDLMCTDRANAKVSFHTRCLAASLKDSRIMFNFGDQALEYPPQGPFIPVAQVSDDSEVPNRITGWRMNPYDASAALDISPDGSKAQAHWAHGWQGCRSNQGIRGPGRFYFEATPLEDTGLCRIGWSTEDASLNLGTDRFGFGYGADNDGFGLNGQQGKRMHCDEIENYGEAFTKDDVIGCFLDTIEHTVKWSKNGIDFGEAYHIPPELFQSATAAAFFPTVSLLNSTVEFNFGDKRFQFYPGPDWTPVCCTPANYLKRTRRKGPERKVKGWSYIDPSVLQQQMKIGHAAAAVGAARAVERHEEELPQKTNAQSPSPRSPLPPPGAVPLPGLVIGSTAAPISPVKKPSIVNTSTTQTQSSTQDSVSPIVTDSIVSPKPRSPVGAGPYSSTPSTQSPNIDPPRSYQGSVPVYDLRDCTRRVVNGEVVSVRHSQPVVETESFVDEHGKLIKRTVKRSEVTTTKTVSERVIASEWEPPAHTNGHVSKEDPDQVFCFPLLSAFLDSSIHPCPVWISMHRYTYIHLYMMNNLAHPLSSNLTPPSCKPTSICVRRALRLRCPKAINARWSTDVTSVPQLYPS</sequence>